<evidence type="ECO:0000256" key="2">
    <source>
        <dbReference type="ARBA" id="ARBA00022630"/>
    </source>
</evidence>
<evidence type="ECO:0000256" key="4">
    <source>
        <dbReference type="ARBA" id="ARBA00022827"/>
    </source>
</evidence>
<protein>
    <recommendedName>
        <fullName evidence="7">Thymidylate synthase (FAD)</fullName>
    </recommendedName>
</protein>
<sequence length="83" mass="9552">MYYGSLATEVAPEQARLCLPAYALYANWYWTANLTAVKFFLEQRLSDEAQFETSHYAQAVDQIVATVFNCETIDKSQEYIRPS</sequence>
<evidence type="ECO:0000256" key="3">
    <source>
        <dbReference type="ARBA" id="ARBA00022727"/>
    </source>
</evidence>
<keyword evidence="1" id="KW-0489">Methyltransferase</keyword>
<evidence type="ECO:0000256" key="1">
    <source>
        <dbReference type="ARBA" id="ARBA00022603"/>
    </source>
</evidence>
<dbReference type="GO" id="GO:0050797">
    <property type="term" value="F:thymidylate synthase (FAD) activity"/>
    <property type="evidence" value="ECO:0007669"/>
    <property type="project" value="InterPro"/>
</dbReference>
<dbReference type="EMBL" id="PFNG01000051">
    <property type="protein sequence ID" value="PIZ41586.1"/>
    <property type="molecule type" value="Genomic_DNA"/>
</dbReference>
<dbReference type="AlphaFoldDB" id="A0A2M7T9U3"/>
<keyword evidence="3" id="KW-0545">Nucleotide biosynthesis</keyword>
<dbReference type="GO" id="GO:0050660">
    <property type="term" value="F:flavin adenine dinucleotide binding"/>
    <property type="evidence" value="ECO:0007669"/>
    <property type="project" value="InterPro"/>
</dbReference>
<keyword evidence="4" id="KW-0274">FAD</keyword>
<keyword evidence="2" id="KW-0285">Flavoprotein</keyword>
<organism evidence="5 6">
    <name type="scientific">Candidatus Aquicultor secundus</name>
    <dbReference type="NCBI Taxonomy" id="1973895"/>
    <lineage>
        <taxon>Bacteria</taxon>
        <taxon>Bacillati</taxon>
        <taxon>Actinomycetota</taxon>
        <taxon>Candidatus Aquicultoria</taxon>
        <taxon>Candidatus Aquicultorales</taxon>
        <taxon>Candidatus Aquicultoraceae</taxon>
        <taxon>Candidatus Aquicultor</taxon>
    </lineage>
</organism>
<accession>A0A2M7T9U3</accession>
<proteinExistence type="predicted"/>
<dbReference type="InterPro" id="IPR036098">
    <property type="entry name" value="Thymidylate_synthase_ThyX_sf"/>
</dbReference>
<dbReference type="Pfam" id="PF02511">
    <property type="entry name" value="Thy1"/>
    <property type="match status" value="1"/>
</dbReference>
<dbReference type="GO" id="GO:0006231">
    <property type="term" value="P:dTMP biosynthetic process"/>
    <property type="evidence" value="ECO:0007669"/>
    <property type="project" value="InterPro"/>
</dbReference>
<dbReference type="Proteomes" id="UP000230956">
    <property type="component" value="Unassembled WGS sequence"/>
</dbReference>
<comment type="caution">
    <text evidence="5">The sequence shown here is derived from an EMBL/GenBank/DDBJ whole genome shotgun (WGS) entry which is preliminary data.</text>
</comment>
<keyword evidence="1" id="KW-0808">Transferase</keyword>
<dbReference type="Gene3D" id="3.30.1360.170">
    <property type="match status" value="1"/>
</dbReference>
<gene>
    <name evidence="5" type="ORF">COY37_02095</name>
</gene>
<dbReference type="GO" id="GO:0032259">
    <property type="term" value="P:methylation"/>
    <property type="evidence" value="ECO:0007669"/>
    <property type="project" value="UniProtKB-KW"/>
</dbReference>
<dbReference type="InterPro" id="IPR003669">
    <property type="entry name" value="Thymidylate_synthase_ThyX"/>
</dbReference>
<evidence type="ECO:0008006" key="7">
    <source>
        <dbReference type="Google" id="ProtNLM"/>
    </source>
</evidence>
<reference evidence="6" key="1">
    <citation type="submission" date="2017-09" db="EMBL/GenBank/DDBJ databases">
        <title>Depth-based differentiation of microbial function through sediment-hosted aquifers and enrichment of novel symbionts in the deep terrestrial subsurface.</title>
        <authorList>
            <person name="Probst A.J."/>
            <person name="Ladd B."/>
            <person name="Jarett J.K."/>
            <person name="Geller-Mcgrath D.E."/>
            <person name="Sieber C.M.K."/>
            <person name="Emerson J.B."/>
            <person name="Anantharaman K."/>
            <person name="Thomas B.C."/>
            <person name="Malmstrom R."/>
            <person name="Stieglmeier M."/>
            <person name="Klingl A."/>
            <person name="Woyke T."/>
            <person name="Ryan C.M."/>
            <person name="Banfield J.F."/>
        </authorList>
    </citation>
    <scope>NUCLEOTIDE SEQUENCE [LARGE SCALE GENOMIC DNA]</scope>
</reference>
<name>A0A2M7T9U3_9ACTN</name>
<evidence type="ECO:0000313" key="6">
    <source>
        <dbReference type="Proteomes" id="UP000230956"/>
    </source>
</evidence>
<evidence type="ECO:0000313" key="5">
    <source>
        <dbReference type="EMBL" id="PIZ41586.1"/>
    </source>
</evidence>
<dbReference type="SUPFAM" id="SSF69796">
    <property type="entry name" value="Thymidylate synthase-complementing protein Thy1"/>
    <property type="match status" value="1"/>
</dbReference>